<accession>A0ABX8S4K3</accession>
<proteinExistence type="predicted"/>
<sequence>MARRANREDGCKGAFWEGRFTYFIYKESSLLDEQALLACMMYVDLIPIRAGISNTLQASDYTSIQERINELNTSDKDTKPNDDESEPTSSERLKPLSQFDGAAHLATQSGVPFHFISKGLEIISGFE</sequence>
<dbReference type="Gene3D" id="3.30.70.1290">
    <property type="entry name" value="Transposase IS200-like"/>
    <property type="match status" value="1"/>
</dbReference>
<keyword evidence="3" id="KW-1185">Reference proteome</keyword>
<protein>
    <recommendedName>
        <fullName evidence="4">Transposase</fullName>
    </recommendedName>
</protein>
<evidence type="ECO:0000313" key="3">
    <source>
        <dbReference type="Proteomes" id="UP000316416"/>
    </source>
</evidence>
<reference evidence="2" key="1">
    <citation type="submission" date="2021-07" db="EMBL/GenBank/DDBJ databases">
        <title>Shewanella sp. YLB-07 whole genome sequence.</title>
        <authorList>
            <person name="Yu L."/>
        </authorList>
    </citation>
    <scope>NUCLEOTIDE SEQUENCE</scope>
    <source>
        <strain evidence="2">YLB-08</strain>
    </source>
</reference>
<feature type="region of interest" description="Disordered" evidence="1">
    <location>
        <begin position="69"/>
        <end position="93"/>
    </location>
</feature>
<evidence type="ECO:0000313" key="2">
    <source>
        <dbReference type="EMBL" id="QXP44786.1"/>
    </source>
</evidence>
<gene>
    <name evidence="2" type="ORF">FM038_012560</name>
</gene>
<evidence type="ECO:0000256" key="1">
    <source>
        <dbReference type="SAM" id="MobiDB-lite"/>
    </source>
</evidence>
<dbReference type="PANTHER" id="PTHR34322">
    <property type="entry name" value="TRANSPOSASE, Y1_TNP DOMAIN-CONTAINING"/>
    <property type="match status" value="1"/>
</dbReference>
<dbReference type="Proteomes" id="UP000316416">
    <property type="component" value="Chromosome"/>
</dbReference>
<name>A0ABX8S4K3_9GAMM</name>
<dbReference type="EMBL" id="CP045503">
    <property type="protein sequence ID" value="QXP44786.1"/>
    <property type="molecule type" value="Genomic_DNA"/>
</dbReference>
<dbReference type="InterPro" id="IPR036515">
    <property type="entry name" value="Transposase_17_sf"/>
</dbReference>
<dbReference type="PANTHER" id="PTHR34322:SF2">
    <property type="entry name" value="TRANSPOSASE IS200-LIKE DOMAIN-CONTAINING PROTEIN"/>
    <property type="match status" value="1"/>
</dbReference>
<feature type="compositionally biased region" description="Basic and acidic residues" evidence="1">
    <location>
        <begin position="69"/>
        <end position="82"/>
    </location>
</feature>
<evidence type="ECO:0008006" key="4">
    <source>
        <dbReference type="Google" id="ProtNLM"/>
    </source>
</evidence>
<organism evidence="2 3">
    <name type="scientific">Shewanella eurypsychrophilus</name>
    <dbReference type="NCBI Taxonomy" id="2593656"/>
    <lineage>
        <taxon>Bacteria</taxon>
        <taxon>Pseudomonadati</taxon>
        <taxon>Pseudomonadota</taxon>
        <taxon>Gammaproteobacteria</taxon>
        <taxon>Alteromonadales</taxon>
        <taxon>Shewanellaceae</taxon>
        <taxon>Shewanella</taxon>
    </lineage>
</organism>